<evidence type="ECO:0000313" key="4">
    <source>
        <dbReference type="EMBL" id="AQP47056.1"/>
    </source>
</evidence>
<sequence>MLKSIAVTSSLTLAVLLSGCADTAETPNSPGAGTPASPGGTTAAGAFDCAPYEAFGDLKGTTVTVYTSIIAPEDQPHIDSWKPFEECTGVDVQYEGSKEFEAQLLVRVKGGNAPDIAYVPQPGLLQTLVKETGKVVEAPAETAANVDKHFDPAWKGYGSVDGKFYAAPLGANVKSYVWYSPKTFTEKGYEVPATWDDLMSLTQKIAADDANAKPWCAGFGSGDATGWPGTDWLEDMMLRTAGPDAYDKWVAHEIPFNDPQVATALDQAGAILKDPKFVNGGFGDVNSIATTTFQDGGQPILTGGCYMHRQASFYAANWPEGTKVAEDGDVWAFYLPSNNADEKPVLGGGEFVAAFADRPEVKAFQTYLSSAEWANEKAKSTPNGGWVSANKGLEIDNLVSPIDRLSAETLQDEKAVFRFDGSDMMPSKVGAGTFWKGMTDWITGKPTNETLDFIEQSWPQ</sequence>
<dbReference type="SUPFAM" id="SSF53850">
    <property type="entry name" value="Periplasmic binding protein-like II"/>
    <property type="match status" value="1"/>
</dbReference>
<dbReference type="PANTHER" id="PTHR43649:SF29">
    <property type="entry name" value="OSMOPROTECTIVE COMPOUNDS-BINDING PROTEIN GGTB"/>
    <property type="match status" value="1"/>
</dbReference>
<keyword evidence="2" id="KW-0813">Transport</keyword>
<dbReference type="Proteomes" id="UP000188145">
    <property type="component" value="Chromosome"/>
</dbReference>
<gene>
    <name evidence="4" type="ORF">BW730_05510</name>
</gene>
<reference evidence="5" key="1">
    <citation type="submission" date="2017-02" db="EMBL/GenBank/DDBJ databases">
        <title>Tessaracoccus aquaemaris sp. nov., isolated from the intestine of a Korean rockfish, Sebastes schlegelii, in a marine aquaculture pond.</title>
        <authorList>
            <person name="Tak E.J."/>
            <person name="Bae J.-W."/>
        </authorList>
    </citation>
    <scope>NUCLEOTIDE SEQUENCE [LARGE SCALE GENOMIC DNA]</scope>
    <source>
        <strain evidence="5">NSG39</strain>
    </source>
</reference>
<dbReference type="InterPro" id="IPR050490">
    <property type="entry name" value="Bact_solute-bd_prot1"/>
</dbReference>
<feature type="signal peptide" evidence="3">
    <location>
        <begin position="1"/>
        <end position="23"/>
    </location>
</feature>
<accession>A0A1Q2CLS6</accession>
<proteinExistence type="inferred from homology"/>
<name>A0A1Q2CLS6_9ACTN</name>
<protein>
    <submittedName>
        <fullName evidence="4">Sugar ABC transporter substrate-binding protein</fullName>
    </submittedName>
</protein>
<dbReference type="EMBL" id="CP019606">
    <property type="protein sequence ID" value="AQP47056.1"/>
    <property type="molecule type" value="Genomic_DNA"/>
</dbReference>
<evidence type="ECO:0000256" key="3">
    <source>
        <dbReference type="SAM" id="SignalP"/>
    </source>
</evidence>
<evidence type="ECO:0000313" key="5">
    <source>
        <dbReference type="Proteomes" id="UP000188145"/>
    </source>
</evidence>
<evidence type="ECO:0000256" key="2">
    <source>
        <dbReference type="ARBA" id="ARBA00022448"/>
    </source>
</evidence>
<dbReference type="STRING" id="1332264.BW730_05510"/>
<evidence type="ECO:0000256" key="1">
    <source>
        <dbReference type="ARBA" id="ARBA00008520"/>
    </source>
</evidence>
<dbReference type="PANTHER" id="PTHR43649">
    <property type="entry name" value="ARABINOSE-BINDING PROTEIN-RELATED"/>
    <property type="match status" value="1"/>
</dbReference>
<dbReference type="KEGG" id="tes:BW730_05510"/>
<dbReference type="RefSeq" id="WP_077685377.1">
    <property type="nucleotide sequence ID" value="NZ_CP019606.1"/>
</dbReference>
<dbReference type="OrthoDB" id="8663148at2"/>
<feature type="chain" id="PRO_5038923708" evidence="3">
    <location>
        <begin position="24"/>
        <end position="460"/>
    </location>
</feature>
<comment type="similarity">
    <text evidence="1">Belongs to the bacterial solute-binding protein 1 family.</text>
</comment>
<dbReference type="Gene3D" id="3.40.190.10">
    <property type="entry name" value="Periplasmic binding protein-like II"/>
    <property type="match status" value="2"/>
</dbReference>
<dbReference type="PROSITE" id="PS51257">
    <property type="entry name" value="PROKAR_LIPOPROTEIN"/>
    <property type="match status" value="1"/>
</dbReference>
<keyword evidence="5" id="KW-1185">Reference proteome</keyword>
<keyword evidence="3" id="KW-0732">Signal</keyword>
<organism evidence="4 5">
    <name type="scientific">Tessaracoccus aquimaris</name>
    <dbReference type="NCBI Taxonomy" id="1332264"/>
    <lineage>
        <taxon>Bacteria</taxon>
        <taxon>Bacillati</taxon>
        <taxon>Actinomycetota</taxon>
        <taxon>Actinomycetes</taxon>
        <taxon>Propionibacteriales</taxon>
        <taxon>Propionibacteriaceae</taxon>
        <taxon>Tessaracoccus</taxon>
    </lineage>
</organism>
<dbReference type="AlphaFoldDB" id="A0A1Q2CLS6"/>